<dbReference type="Proteomes" id="UP000464378">
    <property type="component" value="Chromosome"/>
</dbReference>
<feature type="signal peptide" evidence="1">
    <location>
        <begin position="1"/>
        <end position="32"/>
    </location>
</feature>
<dbReference type="InterPro" id="IPR024535">
    <property type="entry name" value="RHGA/B-epi-like_pectate_lyase"/>
</dbReference>
<feature type="domain" description="F5/8 type C" evidence="2">
    <location>
        <begin position="88"/>
        <end position="198"/>
    </location>
</feature>
<name>A0A6C2YLP5_9BACT</name>
<dbReference type="Gene3D" id="2.60.120.260">
    <property type="entry name" value="Galactose-binding domain-like"/>
    <property type="match status" value="1"/>
</dbReference>
<evidence type="ECO:0000256" key="1">
    <source>
        <dbReference type="SAM" id="SignalP"/>
    </source>
</evidence>
<dbReference type="EMBL" id="LR593887">
    <property type="protein sequence ID" value="VTS00947.1"/>
    <property type="molecule type" value="Genomic_DNA"/>
</dbReference>
<organism evidence="3">
    <name type="scientific">Tuwongella immobilis</name>
    <dbReference type="NCBI Taxonomy" id="692036"/>
    <lineage>
        <taxon>Bacteria</taxon>
        <taxon>Pseudomonadati</taxon>
        <taxon>Planctomycetota</taxon>
        <taxon>Planctomycetia</taxon>
        <taxon>Gemmatales</taxon>
        <taxon>Gemmataceae</taxon>
        <taxon>Tuwongella</taxon>
    </lineage>
</organism>
<dbReference type="SUPFAM" id="SSF49785">
    <property type="entry name" value="Galactose-binding domain-like"/>
    <property type="match status" value="1"/>
</dbReference>
<protein>
    <recommendedName>
        <fullName evidence="2">F5/8 type C domain-containing protein</fullName>
    </recommendedName>
</protein>
<dbReference type="AlphaFoldDB" id="A0A6C2YLP5"/>
<dbReference type="PROSITE" id="PS50022">
    <property type="entry name" value="FA58C_3"/>
    <property type="match status" value="1"/>
</dbReference>
<keyword evidence="4" id="KW-1185">Reference proteome</keyword>
<keyword evidence="1" id="KW-0732">Signal</keyword>
<keyword evidence="3" id="KW-0456">Lyase</keyword>
<accession>A0A6C2YLP5</accession>
<gene>
    <name evidence="3" type="ORF">GMBLW1_16730</name>
</gene>
<dbReference type="InParanoid" id="A0A6C2YLP5"/>
<reference evidence="3" key="1">
    <citation type="submission" date="2019-04" db="EMBL/GenBank/DDBJ databases">
        <authorList>
            <consortium name="Science for Life Laboratories"/>
        </authorList>
    </citation>
    <scope>NUCLEOTIDE SEQUENCE</scope>
    <source>
        <strain evidence="3">MBLW1</strain>
    </source>
</reference>
<proteinExistence type="predicted"/>
<dbReference type="InterPro" id="IPR000421">
    <property type="entry name" value="FA58C"/>
</dbReference>
<dbReference type="InterPro" id="IPR012334">
    <property type="entry name" value="Pectin_lyas_fold"/>
</dbReference>
<dbReference type="InterPro" id="IPR011050">
    <property type="entry name" value="Pectin_lyase_fold/virulence"/>
</dbReference>
<dbReference type="SUPFAM" id="SSF51126">
    <property type="entry name" value="Pectin lyase-like"/>
    <property type="match status" value="2"/>
</dbReference>
<dbReference type="GO" id="GO:0016829">
    <property type="term" value="F:lyase activity"/>
    <property type="evidence" value="ECO:0007669"/>
    <property type="project" value="UniProtKB-KW"/>
</dbReference>
<feature type="chain" id="PRO_5033534807" description="F5/8 type C domain-containing protein" evidence="1">
    <location>
        <begin position="33"/>
        <end position="808"/>
    </location>
</feature>
<dbReference type="Gene3D" id="2.160.20.10">
    <property type="entry name" value="Single-stranded right-handed beta-helix, Pectin lyase-like"/>
    <property type="match status" value="2"/>
</dbReference>
<evidence type="ECO:0000259" key="2">
    <source>
        <dbReference type="PROSITE" id="PS50022"/>
    </source>
</evidence>
<dbReference type="EMBL" id="LR586016">
    <property type="protein sequence ID" value="VIP02287.1"/>
    <property type="molecule type" value="Genomic_DNA"/>
</dbReference>
<sequence length="808" mass="88200">MRQYRGFRSIRCSIRGVIVAGWLLMTVASGQAAETYLTGVTVTASSEQVKGYTGAANLVNDRGFREVPPGSGNWLLTNNGSADGGCMWNSAYLPSGPQETPLLDFDLGRSQTVAAMHVWNHNSNLSRNFRNVTVYYSADGKRWQTHPQSLIFRQASGKPDDPGERYPFQPPITARYIRLWAESTYRSGGQPDVAALGKVRFLPGKPSESAPVAAAAGLYPPDAGVVSVKDAPYLAKGDGVTDDTAAIRRAIADTQGTRKMLYLPAGTYLVSDSLAWRKAFAYGHQQFRGESMETTIIRLKDRSFSDPKSPQAVIDNGFNGEYGKGSSADWFHNHFTDFTVDTGRNNPGAVGVRFYSNNLGRLGRVRIRSGDGDGVIGLDMGHTDMNGPLLVKDVEIDGFDTGIRCGGTVNSQTLERIRLSGQRVIGLTNHGQCLSIRDLESRNACPVLESKFGVLALVDFRCIGESGAESLTAISTNETLFARNLQASGYDRVLKHVAKETTWNEKRNQIDEYVSAKPMKLHGAEPRSLNLPVKETPTPLQDALRSWANVRAFRAISDLDDSAALQRAADSGAGTLYFPPGTYVISQNVTIPATVHRMCGMFSTLRAVQVDRKNPREFHIEIADGERPIFVEDFLGDVEWQTRGKRTWVLRNCGLSGGSATATGEMYLENVVGDWIFGKGQRVWARQFNAEREGVHMTNAGGSLWILGLKTERGGVLIDTLQGGQTEVIGGLSYTTTNGKLGPMFRVTDGRLSVTLGEVCYTGDPYRVLIESIRNGEIYRIPRGEPGLRPGFLHGSALPLVVVGPAER</sequence>
<dbReference type="Pfam" id="PF00754">
    <property type="entry name" value="F5_F8_type_C"/>
    <property type="match status" value="1"/>
</dbReference>
<dbReference type="KEGG" id="tim:GMBLW1_16730"/>
<evidence type="ECO:0000313" key="4">
    <source>
        <dbReference type="Proteomes" id="UP000464378"/>
    </source>
</evidence>
<dbReference type="Pfam" id="PF12708">
    <property type="entry name" value="Pect-lyase_RHGA_epim"/>
    <property type="match status" value="1"/>
</dbReference>
<evidence type="ECO:0000313" key="3">
    <source>
        <dbReference type="EMBL" id="VIP02287.1"/>
    </source>
</evidence>
<dbReference type="InterPro" id="IPR008979">
    <property type="entry name" value="Galactose-bd-like_sf"/>
</dbReference>